<dbReference type="Proteomes" id="UP000753724">
    <property type="component" value="Unassembled WGS sequence"/>
</dbReference>
<gene>
    <name evidence="1" type="ORF">GTZ99_12325</name>
</gene>
<protein>
    <recommendedName>
        <fullName evidence="3">DUF1488 family protein</fullName>
    </recommendedName>
</protein>
<evidence type="ECO:0000313" key="2">
    <source>
        <dbReference type="Proteomes" id="UP000753724"/>
    </source>
</evidence>
<keyword evidence="2" id="KW-1185">Reference proteome</keyword>
<proteinExistence type="predicted"/>
<reference evidence="2" key="1">
    <citation type="submission" date="2020-01" db="EMBL/GenBank/DDBJ databases">
        <title>Sphingomonas sp. strain CSW-10.</title>
        <authorList>
            <person name="Chen W.-M."/>
        </authorList>
    </citation>
    <scope>NUCLEOTIDE SEQUENCE [LARGE SCALE GENOMIC DNA]</scope>
    <source>
        <strain evidence="2">FSY-8</strain>
    </source>
</reference>
<organism evidence="1 2">
    <name type="scientific">Novosphingobium ovatum</name>
    <dbReference type="NCBI Taxonomy" id="1908523"/>
    <lineage>
        <taxon>Bacteria</taxon>
        <taxon>Pseudomonadati</taxon>
        <taxon>Pseudomonadota</taxon>
        <taxon>Alphaproteobacteria</taxon>
        <taxon>Sphingomonadales</taxon>
        <taxon>Sphingomonadaceae</taxon>
        <taxon>Novosphingobium</taxon>
    </lineage>
</organism>
<comment type="caution">
    <text evidence="1">The sequence shown here is derived from an EMBL/GenBank/DDBJ whole genome shotgun (WGS) entry which is preliminary data.</text>
</comment>
<dbReference type="EMBL" id="JAAAPO010000005">
    <property type="protein sequence ID" value="NBC37336.1"/>
    <property type="molecule type" value="Genomic_DNA"/>
</dbReference>
<evidence type="ECO:0008006" key="3">
    <source>
        <dbReference type="Google" id="ProtNLM"/>
    </source>
</evidence>
<name>A0ABW9XFN8_9SPHN</name>
<sequence>MPKTAHLTDTVYFTADCWRGREIECAVEVEFSFDGDEELQITKAVWVEGNPELIPNADDALWDAVWDIAQGAYDDWRTEYEADRADHALGMVEAA</sequence>
<evidence type="ECO:0000313" key="1">
    <source>
        <dbReference type="EMBL" id="NBC37336.1"/>
    </source>
</evidence>
<dbReference type="RefSeq" id="WP_161719322.1">
    <property type="nucleotide sequence ID" value="NZ_JAAAPO010000005.1"/>
</dbReference>
<accession>A0ABW9XFN8</accession>